<dbReference type="Gene3D" id="1.10.10.60">
    <property type="entry name" value="Homeodomain-like"/>
    <property type="match status" value="1"/>
</dbReference>
<dbReference type="SMART" id="SM00086">
    <property type="entry name" value="PAC"/>
    <property type="match status" value="1"/>
</dbReference>
<reference evidence="14" key="2">
    <citation type="submission" date="2024-04" db="EMBL/GenBank/DDBJ databases">
        <authorList>
            <person name="Chen Y."/>
            <person name="Shah S."/>
            <person name="Dougan E. K."/>
            <person name="Thang M."/>
            <person name="Chan C."/>
        </authorList>
    </citation>
    <scope>NUCLEOTIDE SEQUENCE [LARGE SCALE GENOMIC DNA]</scope>
</reference>
<dbReference type="PROSITE" id="PS50109">
    <property type="entry name" value="HIS_KIN"/>
    <property type="match status" value="1"/>
</dbReference>
<dbReference type="SUPFAM" id="SSF55785">
    <property type="entry name" value="PYP-like sensor domain (PAS domain)"/>
    <property type="match status" value="1"/>
</dbReference>
<dbReference type="InterPro" id="IPR004358">
    <property type="entry name" value="Sig_transdc_His_kin-like_C"/>
</dbReference>
<evidence type="ECO:0000313" key="16">
    <source>
        <dbReference type="Proteomes" id="UP001152797"/>
    </source>
</evidence>
<evidence type="ECO:0000259" key="12">
    <source>
        <dbReference type="PROSITE" id="PS50113"/>
    </source>
</evidence>
<dbReference type="CDD" id="cd00009">
    <property type="entry name" value="AAA"/>
    <property type="match status" value="1"/>
</dbReference>
<dbReference type="CDD" id="cd00130">
    <property type="entry name" value="PAS"/>
    <property type="match status" value="1"/>
</dbReference>
<dbReference type="GO" id="GO:0043565">
    <property type="term" value="F:sequence-specific DNA binding"/>
    <property type="evidence" value="ECO:0007669"/>
    <property type="project" value="InterPro"/>
</dbReference>
<evidence type="ECO:0000259" key="10">
    <source>
        <dbReference type="PROSITE" id="PS50110"/>
    </source>
</evidence>
<dbReference type="InterPro" id="IPR027417">
    <property type="entry name" value="P-loop_NTPase"/>
</dbReference>
<feature type="domain" description="PAC" evidence="12">
    <location>
        <begin position="94"/>
        <end position="146"/>
    </location>
</feature>
<accession>A0A9P1FD29</accession>
<keyword evidence="2" id="KW-0547">Nucleotide-binding</keyword>
<dbReference type="PROSITE" id="PS50110">
    <property type="entry name" value="RESPONSE_REGULATORY"/>
    <property type="match status" value="1"/>
</dbReference>
<organism evidence="13">
    <name type="scientific">Cladocopium goreaui</name>
    <dbReference type="NCBI Taxonomy" id="2562237"/>
    <lineage>
        <taxon>Eukaryota</taxon>
        <taxon>Sar</taxon>
        <taxon>Alveolata</taxon>
        <taxon>Dinophyceae</taxon>
        <taxon>Suessiales</taxon>
        <taxon>Symbiodiniaceae</taxon>
        <taxon>Cladocopium</taxon>
    </lineage>
</organism>
<reference evidence="13" key="1">
    <citation type="submission" date="2022-10" db="EMBL/GenBank/DDBJ databases">
        <authorList>
            <person name="Chen Y."/>
            <person name="Dougan E. K."/>
            <person name="Chan C."/>
            <person name="Rhodes N."/>
            <person name="Thang M."/>
        </authorList>
    </citation>
    <scope>NUCLEOTIDE SEQUENCE</scope>
</reference>
<name>A0A9P1FD29_9DINO</name>
<keyword evidence="1 6" id="KW-0597">Phosphoprotein</keyword>
<dbReference type="Pfam" id="PF08447">
    <property type="entry name" value="PAS_3"/>
    <property type="match status" value="1"/>
</dbReference>
<dbReference type="SMART" id="SM00448">
    <property type="entry name" value="REC"/>
    <property type="match status" value="1"/>
</dbReference>
<dbReference type="SMART" id="SM00388">
    <property type="entry name" value="HisKA"/>
    <property type="match status" value="1"/>
</dbReference>
<keyword evidence="5" id="KW-0804">Transcription</keyword>
<keyword evidence="3" id="KW-0067">ATP-binding</keyword>
<dbReference type="PRINTS" id="PR00344">
    <property type="entry name" value="BCTRLSENSOR"/>
</dbReference>
<dbReference type="InterPro" id="IPR009057">
    <property type="entry name" value="Homeodomain-like_sf"/>
</dbReference>
<dbReference type="InterPro" id="IPR002078">
    <property type="entry name" value="Sigma_54_int"/>
</dbReference>
<keyword evidence="7" id="KW-0175">Coiled coil</keyword>
<protein>
    <submittedName>
        <fullName evidence="15">Transcriptional regulatory protein ZraR</fullName>
    </submittedName>
</protein>
<dbReference type="PRINTS" id="PR01590">
    <property type="entry name" value="HTHFIS"/>
</dbReference>
<dbReference type="InterPro" id="IPR025662">
    <property type="entry name" value="Sigma_54_int_dom_ATP-bd_1"/>
</dbReference>
<dbReference type="PROSITE" id="PS50112">
    <property type="entry name" value="PAS"/>
    <property type="match status" value="1"/>
</dbReference>
<dbReference type="Pfam" id="PF25601">
    <property type="entry name" value="AAA_lid_14"/>
    <property type="match status" value="1"/>
</dbReference>
<gene>
    <name evidence="13" type="ORF">C1SCF055_LOCUS71</name>
</gene>
<keyword evidence="16" id="KW-1185">Reference proteome</keyword>
<dbReference type="Gene3D" id="3.30.450.20">
    <property type="entry name" value="PAS domain"/>
    <property type="match status" value="1"/>
</dbReference>
<dbReference type="InterPro" id="IPR001610">
    <property type="entry name" value="PAC"/>
</dbReference>
<dbReference type="SUPFAM" id="SSF47384">
    <property type="entry name" value="Homodimeric domain of signal transducing histidine kinase"/>
    <property type="match status" value="1"/>
</dbReference>
<dbReference type="InterPro" id="IPR036097">
    <property type="entry name" value="HisK_dim/P_sf"/>
</dbReference>
<feature type="domain" description="Response regulatory" evidence="10">
    <location>
        <begin position="401"/>
        <end position="515"/>
    </location>
</feature>
<evidence type="ECO:0000256" key="6">
    <source>
        <dbReference type="PROSITE-ProRule" id="PRU00169"/>
    </source>
</evidence>
<evidence type="ECO:0000256" key="7">
    <source>
        <dbReference type="SAM" id="Coils"/>
    </source>
</evidence>
<dbReference type="Proteomes" id="UP001152797">
    <property type="component" value="Unassembled WGS sequence"/>
</dbReference>
<evidence type="ECO:0000259" key="11">
    <source>
        <dbReference type="PROSITE" id="PS50112"/>
    </source>
</evidence>
<dbReference type="PROSITE" id="PS50045">
    <property type="entry name" value="SIGMA54_INTERACT_4"/>
    <property type="match status" value="1"/>
</dbReference>
<evidence type="ECO:0000256" key="1">
    <source>
        <dbReference type="ARBA" id="ARBA00022553"/>
    </source>
</evidence>
<dbReference type="SMART" id="SM00387">
    <property type="entry name" value="HATPase_c"/>
    <property type="match status" value="1"/>
</dbReference>
<dbReference type="InterPro" id="IPR013655">
    <property type="entry name" value="PAS_fold_3"/>
</dbReference>
<dbReference type="InterPro" id="IPR000700">
    <property type="entry name" value="PAS-assoc_C"/>
</dbReference>
<dbReference type="InterPro" id="IPR035965">
    <property type="entry name" value="PAS-like_dom_sf"/>
</dbReference>
<evidence type="ECO:0000256" key="5">
    <source>
        <dbReference type="ARBA" id="ARBA00023163"/>
    </source>
</evidence>
<dbReference type="InterPro" id="IPR001789">
    <property type="entry name" value="Sig_transdc_resp-reg_receiver"/>
</dbReference>
<evidence type="ECO:0000259" key="8">
    <source>
        <dbReference type="PROSITE" id="PS50045"/>
    </source>
</evidence>
<evidence type="ECO:0000259" key="9">
    <source>
        <dbReference type="PROSITE" id="PS50109"/>
    </source>
</evidence>
<dbReference type="SMART" id="SM00382">
    <property type="entry name" value="AAA"/>
    <property type="match status" value="1"/>
</dbReference>
<dbReference type="InterPro" id="IPR003594">
    <property type="entry name" value="HATPase_dom"/>
</dbReference>
<feature type="modified residue" description="4-aspartylphosphate" evidence="6">
    <location>
        <position position="450"/>
    </location>
</feature>
<dbReference type="PROSITE" id="PS00675">
    <property type="entry name" value="SIGMA54_INTERACT_1"/>
    <property type="match status" value="1"/>
</dbReference>
<dbReference type="Pfam" id="PF00158">
    <property type="entry name" value="Sigma54_activat"/>
    <property type="match status" value="1"/>
</dbReference>
<evidence type="ECO:0000256" key="2">
    <source>
        <dbReference type="ARBA" id="ARBA00022741"/>
    </source>
</evidence>
<dbReference type="EMBL" id="CAMXCT030000001">
    <property type="protein sequence ID" value="CAL4758793.1"/>
    <property type="molecule type" value="Genomic_DNA"/>
</dbReference>
<dbReference type="InterPro" id="IPR025944">
    <property type="entry name" value="Sigma_54_int_dom_CS"/>
</dbReference>
<feature type="domain" description="Histidine kinase" evidence="9">
    <location>
        <begin position="184"/>
        <end position="391"/>
    </location>
</feature>
<dbReference type="NCBIfam" id="TIGR00229">
    <property type="entry name" value="sensory_box"/>
    <property type="match status" value="1"/>
</dbReference>
<dbReference type="CDD" id="cd00156">
    <property type="entry name" value="REC"/>
    <property type="match status" value="1"/>
</dbReference>
<proteinExistence type="predicted"/>
<dbReference type="SUPFAM" id="SSF52172">
    <property type="entry name" value="CheY-like"/>
    <property type="match status" value="1"/>
</dbReference>
<dbReference type="AlphaFoldDB" id="A0A9P1FD29"/>
<dbReference type="InterPro" id="IPR058031">
    <property type="entry name" value="AAA_lid_NorR"/>
</dbReference>
<dbReference type="Gene3D" id="1.10.8.60">
    <property type="match status" value="1"/>
</dbReference>
<dbReference type="Gene3D" id="3.40.50.300">
    <property type="entry name" value="P-loop containing nucleotide triphosphate hydrolases"/>
    <property type="match status" value="1"/>
</dbReference>
<dbReference type="OrthoDB" id="449244at2759"/>
<dbReference type="Gene3D" id="3.30.565.10">
    <property type="entry name" value="Histidine kinase-like ATPase, C-terminal domain"/>
    <property type="match status" value="1"/>
</dbReference>
<dbReference type="InterPro" id="IPR002197">
    <property type="entry name" value="HTH_Fis"/>
</dbReference>
<dbReference type="InterPro" id="IPR036890">
    <property type="entry name" value="HATPase_C_sf"/>
</dbReference>
<dbReference type="PANTHER" id="PTHR32071:SF122">
    <property type="entry name" value="SIGMA FACTOR"/>
    <property type="match status" value="1"/>
</dbReference>
<dbReference type="GO" id="GO:0005524">
    <property type="term" value="F:ATP binding"/>
    <property type="evidence" value="ECO:0007669"/>
    <property type="project" value="UniProtKB-KW"/>
</dbReference>
<dbReference type="InterPro" id="IPR003593">
    <property type="entry name" value="AAA+_ATPase"/>
</dbReference>
<dbReference type="GO" id="GO:0000155">
    <property type="term" value="F:phosphorelay sensor kinase activity"/>
    <property type="evidence" value="ECO:0007669"/>
    <property type="project" value="InterPro"/>
</dbReference>
<sequence>MSRMVNELQSPDPEHRHLNSEVFRAIADYTYDWESWHAPDGRLLWVNTAVERITGYRPDECLAMSDYPLPLVAEGDRERIAEVLADALKGGSGNDVEFQLVHRNGSTKWGAVSWQPIYDDSKQHLGFRGSVRDVTERHLLREELRLHNQHLEQLVQERTAKIAQLEEQRLKMEKLAALGQMAAGVAHEVNNPLAGIRNAFTLFKGSVRPDEENYELLDLIDAEIERISSITHQMYLLYRPSQQAPSQFDLRHTVEDTIVLAQPLATKADVWVTSQAKHCIGSAGLGPTEVLLREGELKQILLNVIRNAIQASPIGGSVAIDISTSPNEAIVAVMDEGKGISEELAERIFEPFFSTKTGTREGMGLGLSVSRSLAEAMGGTITIENNKKGKGFFPMAEGRARILIADDEPLYLRTTSKLLRKAGYDCVGVADADTALQKLREEKFDLILSDLNMPGNLKLELLQRGRSDYPHIPLIVITGVPSLPTAIEGLRLGIADYLLKPVKYEDLIASIRRVLAKPALQQSADEPAGSINVDDPAANFPDIVARSKPMLELLEIVSRVAQTDANVLITGESGTGKELIAKAVHRRSRRSDHNFQVIDCTAIPESLFESIVFGHAKGAFTGAVRDQEGLLSLSNGGTAFFDEVGELPPASQAKLLRAVQEQVFTPVGKSQAVHVDTRYICATNRDLMEEVNVGRFRQDLFYRLGVIHVELPPLRARLDDIEPLSNHFLKVIQKEDRRVVGISDEVFDCFRKYDWPGNIRELRNVIERSIALTRTDIVQLEDLPKPVLEATSGHTGNVSALSEISREEALDNADRSYLTTLLEKFEGNVAQAARQAGLSRQGMHKLLNKHGIDASTFRS</sequence>
<evidence type="ECO:0000256" key="4">
    <source>
        <dbReference type="ARBA" id="ARBA00023015"/>
    </source>
</evidence>
<dbReference type="InterPro" id="IPR000014">
    <property type="entry name" value="PAS"/>
</dbReference>
<evidence type="ECO:0000313" key="13">
    <source>
        <dbReference type="EMBL" id="CAI3971481.1"/>
    </source>
</evidence>
<dbReference type="Gene3D" id="3.40.50.2300">
    <property type="match status" value="1"/>
</dbReference>
<keyword evidence="4" id="KW-0805">Transcription regulation</keyword>
<dbReference type="PANTHER" id="PTHR32071">
    <property type="entry name" value="TRANSCRIPTIONAL REGULATORY PROTEIN"/>
    <property type="match status" value="1"/>
</dbReference>
<dbReference type="Pfam" id="PF00072">
    <property type="entry name" value="Response_reg"/>
    <property type="match status" value="1"/>
</dbReference>
<dbReference type="Pfam" id="PF02518">
    <property type="entry name" value="HATPase_c"/>
    <property type="match status" value="1"/>
</dbReference>
<dbReference type="InterPro" id="IPR011006">
    <property type="entry name" value="CheY-like_superfamily"/>
</dbReference>
<evidence type="ECO:0000313" key="15">
    <source>
        <dbReference type="EMBL" id="CAL4758793.1"/>
    </source>
</evidence>
<dbReference type="SUPFAM" id="SSF52540">
    <property type="entry name" value="P-loop containing nucleoside triphosphate hydrolases"/>
    <property type="match status" value="1"/>
</dbReference>
<feature type="coiled-coil region" evidence="7">
    <location>
        <begin position="137"/>
        <end position="175"/>
    </location>
</feature>
<dbReference type="Gene3D" id="1.10.287.130">
    <property type="match status" value="1"/>
</dbReference>
<evidence type="ECO:0000256" key="3">
    <source>
        <dbReference type="ARBA" id="ARBA00022840"/>
    </source>
</evidence>
<dbReference type="SMART" id="SM00091">
    <property type="entry name" value="PAS"/>
    <property type="match status" value="1"/>
</dbReference>
<dbReference type="Pfam" id="PF00512">
    <property type="entry name" value="HisKA"/>
    <property type="match status" value="1"/>
</dbReference>
<feature type="domain" description="Sigma-54 factor interaction" evidence="8">
    <location>
        <begin position="543"/>
        <end position="771"/>
    </location>
</feature>
<dbReference type="PROSITE" id="PS00688">
    <property type="entry name" value="SIGMA54_INTERACT_3"/>
    <property type="match status" value="1"/>
</dbReference>
<dbReference type="CDD" id="cd00082">
    <property type="entry name" value="HisKA"/>
    <property type="match status" value="1"/>
</dbReference>
<dbReference type="PROSITE" id="PS50113">
    <property type="entry name" value="PAC"/>
    <property type="match status" value="1"/>
</dbReference>
<evidence type="ECO:0000313" key="14">
    <source>
        <dbReference type="EMBL" id="CAL1124856.1"/>
    </source>
</evidence>
<comment type="caution">
    <text evidence="13">The sequence shown here is derived from an EMBL/GenBank/DDBJ whole genome shotgun (WGS) entry which is preliminary data.</text>
</comment>
<dbReference type="SUPFAM" id="SSF46689">
    <property type="entry name" value="Homeodomain-like"/>
    <property type="match status" value="1"/>
</dbReference>
<feature type="domain" description="PAS" evidence="11">
    <location>
        <begin position="40"/>
        <end position="91"/>
    </location>
</feature>
<dbReference type="FunFam" id="3.40.50.300:FF:000006">
    <property type="entry name" value="DNA-binding transcriptional regulator NtrC"/>
    <property type="match status" value="1"/>
</dbReference>
<dbReference type="SUPFAM" id="SSF55874">
    <property type="entry name" value="ATPase domain of HSP90 chaperone/DNA topoisomerase II/histidine kinase"/>
    <property type="match status" value="1"/>
</dbReference>
<dbReference type="InterPro" id="IPR003661">
    <property type="entry name" value="HisK_dim/P_dom"/>
</dbReference>
<dbReference type="InterPro" id="IPR005467">
    <property type="entry name" value="His_kinase_dom"/>
</dbReference>
<dbReference type="EMBL" id="CAMXCT020000001">
    <property type="protein sequence ID" value="CAL1124856.1"/>
    <property type="molecule type" value="Genomic_DNA"/>
</dbReference>
<dbReference type="GO" id="GO:0006355">
    <property type="term" value="P:regulation of DNA-templated transcription"/>
    <property type="evidence" value="ECO:0007669"/>
    <property type="project" value="InterPro"/>
</dbReference>
<dbReference type="EMBL" id="CAMXCT010000001">
    <property type="protein sequence ID" value="CAI3971481.1"/>
    <property type="molecule type" value="Genomic_DNA"/>
</dbReference>